<dbReference type="OrthoDB" id="10265628at2759"/>
<dbReference type="PANTHER" id="PTHR11680:SF59">
    <property type="entry name" value="SERINE HYDROXYMETHYLTRANSFERASE, CYTOSOLIC"/>
    <property type="match status" value="1"/>
</dbReference>
<keyword evidence="5" id="KW-1185">Reference proteome</keyword>
<dbReference type="AlphaFoldDB" id="A0A3P7MWQ0"/>
<gene>
    <name evidence="4" type="ORF">DILT_LOCUS15732</name>
</gene>
<evidence type="ECO:0000256" key="1">
    <source>
        <dbReference type="ARBA" id="ARBA00001933"/>
    </source>
</evidence>
<dbReference type="Pfam" id="PF00464">
    <property type="entry name" value="SHMT"/>
    <property type="match status" value="1"/>
</dbReference>
<proteinExistence type="predicted"/>
<dbReference type="GO" id="GO:0005739">
    <property type="term" value="C:mitochondrion"/>
    <property type="evidence" value="ECO:0007669"/>
    <property type="project" value="TreeGrafter"/>
</dbReference>
<dbReference type="InterPro" id="IPR015422">
    <property type="entry name" value="PyrdxlP-dep_Trfase_small"/>
</dbReference>
<name>A0A3P7MWQ0_DIBLA</name>
<reference evidence="4 5" key="1">
    <citation type="submission" date="2018-11" db="EMBL/GenBank/DDBJ databases">
        <authorList>
            <consortium name="Pathogen Informatics"/>
        </authorList>
    </citation>
    <scope>NUCLEOTIDE SEQUENCE [LARGE SCALE GENOMIC DNA]</scope>
</reference>
<comment type="cofactor">
    <cofactor evidence="1">
        <name>pyridoxal 5'-phosphate</name>
        <dbReference type="ChEBI" id="CHEBI:597326"/>
    </cofactor>
</comment>
<evidence type="ECO:0000259" key="3">
    <source>
        <dbReference type="Pfam" id="PF00464"/>
    </source>
</evidence>
<dbReference type="InterPro" id="IPR039429">
    <property type="entry name" value="SHMT-like_dom"/>
</dbReference>
<dbReference type="PANTHER" id="PTHR11680">
    <property type="entry name" value="SERINE HYDROXYMETHYLTRANSFERASE"/>
    <property type="match status" value="1"/>
</dbReference>
<dbReference type="GO" id="GO:0005634">
    <property type="term" value="C:nucleus"/>
    <property type="evidence" value="ECO:0007669"/>
    <property type="project" value="TreeGrafter"/>
</dbReference>
<evidence type="ECO:0000313" key="4">
    <source>
        <dbReference type="EMBL" id="VDN31360.1"/>
    </source>
</evidence>
<dbReference type="GO" id="GO:0030170">
    <property type="term" value="F:pyridoxal phosphate binding"/>
    <property type="evidence" value="ECO:0007669"/>
    <property type="project" value="TreeGrafter"/>
</dbReference>
<feature type="domain" description="Serine hydroxymethyltransferase-like" evidence="3">
    <location>
        <begin position="2"/>
        <end position="78"/>
    </location>
</feature>
<accession>A0A3P7MWQ0</accession>
<dbReference type="InterPro" id="IPR015424">
    <property type="entry name" value="PyrdxlP-dep_Trfase"/>
</dbReference>
<dbReference type="InterPro" id="IPR049943">
    <property type="entry name" value="Ser_HO-MeTrfase-like"/>
</dbReference>
<dbReference type="SUPFAM" id="SSF53383">
    <property type="entry name" value="PLP-dependent transferases"/>
    <property type="match status" value="1"/>
</dbReference>
<dbReference type="EMBL" id="UYRU01080772">
    <property type="protein sequence ID" value="VDN31360.1"/>
    <property type="molecule type" value="Genomic_DNA"/>
</dbReference>
<dbReference type="GO" id="GO:0004372">
    <property type="term" value="F:glycine hydroxymethyltransferase activity"/>
    <property type="evidence" value="ECO:0007669"/>
    <property type="project" value="TreeGrafter"/>
</dbReference>
<organism evidence="4 5">
    <name type="scientific">Dibothriocephalus latus</name>
    <name type="common">Fish tapeworm</name>
    <name type="synonym">Diphyllobothrium latum</name>
    <dbReference type="NCBI Taxonomy" id="60516"/>
    <lineage>
        <taxon>Eukaryota</taxon>
        <taxon>Metazoa</taxon>
        <taxon>Spiralia</taxon>
        <taxon>Lophotrochozoa</taxon>
        <taxon>Platyhelminthes</taxon>
        <taxon>Cestoda</taxon>
        <taxon>Eucestoda</taxon>
        <taxon>Diphyllobothriidea</taxon>
        <taxon>Diphyllobothriidae</taxon>
        <taxon>Dibothriocephalus</taxon>
    </lineage>
</organism>
<dbReference type="Gene3D" id="3.90.1150.10">
    <property type="entry name" value="Aspartate Aminotransferase, domain 1"/>
    <property type="match status" value="1"/>
</dbReference>
<evidence type="ECO:0000256" key="2">
    <source>
        <dbReference type="ARBA" id="ARBA00022898"/>
    </source>
</evidence>
<sequence>MIVTGGTETHLLLVDLRPIKLDGDRVNTVMDHLDVTVNKNAVPGDIDAMHPSGIRLGTPALTSRGFQLEDMDRVAKFIHRGIQLAQKITKRAASANIKDFEAILTSDEEVKACVKTIRAEVIEFASSFPLPGMPKSQA</sequence>
<dbReference type="Proteomes" id="UP000281553">
    <property type="component" value="Unassembled WGS sequence"/>
</dbReference>
<keyword evidence="2" id="KW-0663">Pyridoxal phosphate</keyword>
<protein>
    <recommendedName>
        <fullName evidence="3">Serine hydroxymethyltransferase-like domain-containing protein</fullName>
    </recommendedName>
</protein>
<dbReference type="GO" id="GO:0046653">
    <property type="term" value="P:tetrahydrofolate metabolic process"/>
    <property type="evidence" value="ECO:0007669"/>
    <property type="project" value="TreeGrafter"/>
</dbReference>
<evidence type="ECO:0000313" key="5">
    <source>
        <dbReference type="Proteomes" id="UP000281553"/>
    </source>
</evidence>
<dbReference type="GO" id="GO:0019264">
    <property type="term" value="P:glycine biosynthetic process from serine"/>
    <property type="evidence" value="ECO:0007669"/>
    <property type="project" value="TreeGrafter"/>
</dbReference>